<sequence>MVDLIIGWTVFVLLWALGLLVLVDVGRWLVLRLQARRN</sequence>
<accession>A0A0F9IWR5</accession>
<gene>
    <name evidence="2" type="ORF">LCGC14_1604500</name>
</gene>
<name>A0A0F9IWR5_9ZZZZ</name>
<feature type="transmembrane region" description="Helical" evidence="1">
    <location>
        <begin position="6"/>
        <end position="30"/>
    </location>
</feature>
<proteinExistence type="predicted"/>
<reference evidence="2" key="1">
    <citation type="journal article" date="2015" name="Nature">
        <title>Complex archaea that bridge the gap between prokaryotes and eukaryotes.</title>
        <authorList>
            <person name="Spang A."/>
            <person name="Saw J.H."/>
            <person name="Jorgensen S.L."/>
            <person name="Zaremba-Niedzwiedzka K."/>
            <person name="Martijn J."/>
            <person name="Lind A.E."/>
            <person name="van Eijk R."/>
            <person name="Schleper C."/>
            <person name="Guy L."/>
            <person name="Ettema T.J."/>
        </authorList>
    </citation>
    <scope>NUCLEOTIDE SEQUENCE</scope>
</reference>
<dbReference type="EMBL" id="LAZR01012912">
    <property type="protein sequence ID" value="KKM24494.1"/>
    <property type="molecule type" value="Genomic_DNA"/>
</dbReference>
<comment type="caution">
    <text evidence="2">The sequence shown here is derived from an EMBL/GenBank/DDBJ whole genome shotgun (WGS) entry which is preliminary data.</text>
</comment>
<organism evidence="2">
    <name type="scientific">marine sediment metagenome</name>
    <dbReference type="NCBI Taxonomy" id="412755"/>
    <lineage>
        <taxon>unclassified sequences</taxon>
        <taxon>metagenomes</taxon>
        <taxon>ecological metagenomes</taxon>
    </lineage>
</organism>
<dbReference type="AlphaFoldDB" id="A0A0F9IWR5"/>
<protein>
    <submittedName>
        <fullName evidence="2">Uncharacterized protein</fullName>
    </submittedName>
</protein>
<evidence type="ECO:0000313" key="2">
    <source>
        <dbReference type="EMBL" id="KKM24494.1"/>
    </source>
</evidence>
<keyword evidence="1" id="KW-1133">Transmembrane helix</keyword>
<evidence type="ECO:0000256" key="1">
    <source>
        <dbReference type="SAM" id="Phobius"/>
    </source>
</evidence>
<keyword evidence="1" id="KW-0812">Transmembrane</keyword>
<keyword evidence="1" id="KW-0472">Membrane</keyword>